<evidence type="ECO:0000313" key="1">
    <source>
        <dbReference type="EMBL" id="KAF4716353.1"/>
    </source>
</evidence>
<feature type="non-terminal residue" evidence="1">
    <location>
        <position position="160"/>
    </location>
</feature>
<name>A0A7J6R726_PEROL</name>
<dbReference type="Proteomes" id="UP000574390">
    <property type="component" value="Unassembled WGS sequence"/>
</dbReference>
<sequence length="160" mass="17664">GVGEEQQQQAGEGEQPSFYVLPSRQRFHMNFPSRVLIVVVCGAQEKSGAAVKNGTEFMLRSKRRCVVEGSPTFTIGLLHLCELSSVETNAAGDTRHEEVSFGGEIRKSVRTRCGCIRSLFKREDGNVTWIPPQLRGSPVESLSLCPNRTSLSDLLARENQ</sequence>
<protein>
    <submittedName>
        <fullName evidence="1">Uncharacterized protein</fullName>
    </submittedName>
</protein>
<gene>
    <name evidence="1" type="ORF">FOZ62_019698</name>
</gene>
<evidence type="ECO:0000313" key="2">
    <source>
        <dbReference type="Proteomes" id="UP000574390"/>
    </source>
</evidence>
<dbReference type="AlphaFoldDB" id="A0A7J6R726"/>
<dbReference type="EMBL" id="JABANM010024365">
    <property type="protein sequence ID" value="KAF4716353.1"/>
    <property type="molecule type" value="Genomic_DNA"/>
</dbReference>
<proteinExistence type="predicted"/>
<feature type="non-terminal residue" evidence="1">
    <location>
        <position position="1"/>
    </location>
</feature>
<accession>A0A7J6R726</accession>
<comment type="caution">
    <text evidence="1">The sequence shown here is derived from an EMBL/GenBank/DDBJ whole genome shotgun (WGS) entry which is preliminary data.</text>
</comment>
<reference evidence="1 2" key="1">
    <citation type="submission" date="2020-04" db="EMBL/GenBank/DDBJ databases">
        <title>Perkinsus olseni comparative genomics.</title>
        <authorList>
            <person name="Bogema D.R."/>
        </authorList>
    </citation>
    <scope>NUCLEOTIDE SEQUENCE [LARGE SCALE GENOMIC DNA]</scope>
    <source>
        <strain evidence="1">ATCC PRA-205</strain>
    </source>
</reference>
<organism evidence="1 2">
    <name type="scientific">Perkinsus olseni</name>
    <name type="common">Perkinsus atlanticus</name>
    <dbReference type="NCBI Taxonomy" id="32597"/>
    <lineage>
        <taxon>Eukaryota</taxon>
        <taxon>Sar</taxon>
        <taxon>Alveolata</taxon>
        <taxon>Perkinsozoa</taxon>
        <taxon>Perkinsea</taxon>
        <taxon>Perkinsida</taxon>
        <taxon>Perkinsidae</taxon>
        <taxon>Perkinsus</taxon>
    </lineage>
</organism>